<comment type="caution">
    <text evidence="3">The sequence shown here is derived from an EMBL/GenBank/DDBJ whole genome shotgun (WGS) entry which is preliminary data.</text>
</comment>
<keyword evidence="4" id="KW-1185">Reference proteome</keyword>
<reference evidence="3" key="1">
    <citation type="submission" date="2023-10" db="EMBL/GenBank/DDBJ databases">
        <authorList>
            <person name="Hackl T."/>
        </authorList>
    </citation>
    <scope>NUCLEOTIDE SEQUENCE</scope>
</reference>
<dbReference type="InterPro" id="IPR019405">
    <property type="entry name" value="Lactonase_7-beta_prop"/>
</dbReference>
<evidence type="ECO:0000256" key="2">
    <source>
        <dbReference type="SAM" id="SignalP"/>
    </source>
</evidence>
<comment type="similarity">
    <text evidence="1">Belongs to the cycloisomerase 2 family.</text>
</comment>
<dbReference type="InterPro" id="IPR015943">
    <property type="entry name" value="WD40/YVTN_repeat-like_dom_sf"/>
</dbReference>
<dbReference type="GO" id="GO:0017057">
    <property type="term" value="F:6-phosphogluconolactonase activity"/>
    <property type="evidence" value="ECO:0007669"/>
    <property type="project" value="TreeGrafter"/>
</dbReference>
<gene>
    <name evidence="3" type="ORF">KHLLAP_LOCUS12571</name>
</gene>
<evidence type="ECO:0000313" key="3">
    <source>
        <dbReference type="EMBL" id="CAJ2512103.1"/>
    </source>
</evidence>
<dbReference type="Gene3D" id="2.130.10.10">
    <property type="entry name" value="YVTN repeat-like/Quinoprotein amine dehydrogenase"/>
    <property type="match status" value="1"/>
</dbReference>
<organism evidence="3 4">
    <name type="scientific">Anthostomella pinea</name>
    <dbReference type="NCBI Taxonomy" id="933095"/>
    <lineage>
        <taxon>Eukaryota</taxon>
        <taxon>Fungi</taxon>
        <taxon>Dikarya</taxon>
        <taxon>Ascomycota</taxon>
        <taxon>Pezizomycotina</taxon>
        <taxon>Sordariomycetes</taxon>
        <taxon>Xylariomycetidae</taxon>
        <taxon>Xylariales</taxon>
        <taxon>Xylariaceae</taxon>
        <taxon>Anthostomella</taxon>
    </lineage>
</organism>
<dbReference type="InterPro" id="IPR011045">
    <property type="entry name" value="N2O_reductase_N"/>
</dbReference>
<dbReference type="AlphaFoldDB" id="A0AAI8VX79"/>
<name>A0AAI8VX79_9PEZI</name>
<dbReference type="Pfam" id="PF10282">
    <property type="entry name" value="Lactonase"/>
    <property type="match status" value="1"/>
</dbReference>
<evidence type="ECO:0000313" key="4">
    <source>
        <dbReference type="Proteomes" id="UP001295740"/>
    </source>
</evidence>
<dbReference type="PANTHER" id="PTHR30344">
    <property type="entry name" value="6-PHOSPHOGLUCONOLACTONASE-RELATED"/>
    <property type="match status" value="1"/>
</dbReference>
<sequence>MLNPIPVLLSLLPASIASGLPREEPSSPLLTLYVAHQKRGILTYAFNASKTASESLTILGTTDAGHKPGWLHACGDRLYAVSRDQFLDETDVSGGLFAFSKAAGSSGSGSNNGSGSPWDLISSDSSGGQGGVYCDISRDGRTLAAANIDGSTVSVHPILPFGSIGAASYNNPHAASFDPSGRYMLAPDRGADLVYVYSVDGPECVEPLMNITVLPDTGPRHVTFRVFNNTRTFAYLVGELDNTVSVYTLDGVENSHKSNRVGTAPLSVTFIQRASTLQPGAVSSDPDNINVAAEVVLSTDGRFACVSNRNTVSYDSDTLAVYAVNLAADSSPMSTDPSSSKEEHLTFLGLQATYSKIPRHFSLSPDENNRYVAVGNEVSNGLVIMERDAQTGFMGAVVANLTLGDFDLKQEEGPMAVIWA</sequence>
<dbReference type="Proteomes" id="UP001295740">
    <property type="component" value="Unassembled WGS sequence"/>
</dbReference>
<protein>
    <submittedName>
        <fullName evidence="3">Uu.00g077280.m01.CDS01</fullName>
    </submittedName>
</protein>
<dbReference type="EMBL" id="CAUWAG010000018">
    <property type="protein sequence ID" value="CAJ2512103.1"/>
    <property type="molecule type" value="Genomic_DNA"/>
</dbReference>
<feature type="chain" id="PRO_5042496481" evidence="2">
    <location>
        <begin position="20"/>
        <end position="420"/>
    </location>
</feature>
<feature type="signal peptide" evidence="2">
    <location>
        <begin position="1"/>
        <end position="19"/>
    </location>
</feature>
<evidence type="ECO:0000256" key="1">
    <source>
        <dbReference type="ARBA" id="ARBA00005564"/>
    </source>
</evidence>
<proteinExistence type="inferred from homology"/>
<accession>A0AAI8VX79</accession>
<keyword evidence="2" id="KW-0732">Signal</keyword>
<dbReference type="SUPFAM" id="SSF50974">
    <property type="entry name" value="Nitrous oxide reductase, N-terminal domain"/>
    <property type="match status" value="1"/>
</dbReference>
<dbReference type="InterPro" id="IPR050282">
    <property type="entry name" value="Cycloisomerase_2"/>
</dbReference>
<dbReference type="PANTHER" id="PTHR30344:SF1">
    <property type="entry name" value="6-PHOSPHOGLUCONOLACTONASE"/>
    <property type="match status" value="1"/>
</dbReference>